<feature type="transmembrane region" description="Helical" evidence="6">
    <location>
        <begin position="44"/>
        <end position="62"/>
    </location>
</feature>
<evidence type="ECO:0000313" key="7">
    <source>
        <dbReference type="EMBL" id="AOR51709.1"/>
    </source>
</evidence>
<reference evidence="7" key="1">
    <citation type="journal article" date="2016" name="Microb. Cell Fact.">
        <title>Regulation of carotenogenesis in the red yeast Xanthophyllomyces dendrorhous: the role of the transcriptional co-repressor complex Cyc8-Tup1 involved in catabolic repression.</title>
        <authorList>
            <person name="Cordova P."/>
            <person name="Alcaino J."/>
            <person name="Bravo N."/>
            <person name="Barahona S."/>
            <person name="Sepulveda D."/>
            <person name="Fernandez-Lobato M."/>
            <person name="Baeza M."/>
            <person name="Cifuentes V."/>
        </authorList>
    </citation>
    <scope>NUCLEOTIDE SEQUENCE</scope>
    <source>
        <strain evidence="7">UCD 67-385</strain>
    </source>
</reference>
<organism evidence="7">
    <name type="scientific">Phaffia rhodozyma</name>
    <name type="common">Yeast</name>
    <name type="synonym">Xanthophyllomyces dendrorhous</name>
    <dbReference type="NCBI Taxonomy" id="264483"/>
    <lineage>
        <taxon>Eukaryota</taxon>
        <taxon>Fungi</taxon>
        <taxon>Dikarya</taxon>
        <taxon>Basidiomycota</taxon>
        <taxon>Agaricomycotina</taxon>
        <taxon>Tremellomycetes</taxon>
        <taxon>Cystofilobasidiales</taxon>
        <taxon>Mrakiaceae</taxon>
        <taxon>Phaffia</taxon>
    </lineage>
</organism>
<keyword evidence="2 6" id="KW-0812">Transmembrane</keyword>
<dbReference type="PANTHER" id="PTHR31794">
    <property type="entry name" value="AUXIN EFFLUX TRANSPORTER FAMILY PROTEIN (EUROFUNG)"/>
    <property type="match status" value="1"/>
</dbReference>
<feature type="transmembrane region" description="Helical" evidence="6">
    <location>
        <begin position="74"/>
        <end position="95"/>
    </location>
</feature>
<evidence type="ECO:0000256" key="5">
    <source>
        <dbReference type="SAM" id="MobiDB-lite"/>
    </source>
</evidence>
<feature type="compositionally biased region" description="Polar residues" evidence="5">
    <location>
        <begin position="199"/>
        <end position="217"/>
    </location>
</feature>
<keyword evidence="3 6" id="KW-1133">Transmembrane helix</keyword>
<dbReference type="EMBL" id="KX517885">
    <property type="protein sequence ID" value="AOR51709.1"/>
    <property type="molecule type" value="mRNA"/>
</dbReference>
<protein>
    <submittedName>
        <fullName evidence="7">Auxin efflux carrier protein</fullName>
    </submittedName>
</protein>
<dbReference type="GO" id="GO:0055085">
    <property type="term" value="P:transmembrane transport"/>
    <property type="evidence" value="ECO:0007669"/>
    <property type="project" value="InterPro"/>
</dbReference>
<evidence type="ECO:0000256" key="2">
    <source>
        <dbReference type="ARBA" id="ARBA00022692"/>
    </source>
</evidence>
<feature type="transmembrane region" description="Helical" evidence="6">
    <location>
        <begin position="344"/>
        <end position="366"/>
    </location>
</feature>
<evidence type="ECO:0000256" key="6">
    <source>
        <dbReference type="SAM" id="Phobius"/>
    </source>
</evidence>
<feature type="transmembrane region" description="Helical" evidence="6">
    <location>
        <begin position="378"/>
        <end position="403"/>
    </location>
</feature>
<comment type="subcellular location">
    <subcellularLocation>
        <location evidence="1">Membrane</location>
        <topology evidence="1">Multi-pass membrane protein</topology>
    </subcellularLocation>
</comment>
<dbReference type="AlphaFoldDB" id="A0A1I9Q733"/>
<feature type="transmembrane region" description="Helical" evidence="6">
    <location>
        <begin position="12"/>
        <end position="32"/>
    </location>
</feature>
<sequence>MGFKDTFLPTTLSATQASISVLLILAYGFYARKRNWITEEAEKNISFLGTHIFLPALLFSEIGPLASIQNLKHYWSIPVVAITFQLLSLAISLTLSKLKVVPPHVVPAFIFNNVTSLPLLLIESLGSAGALKSLASGGDSSDEIVAKARVYFLINALVGNLTRFALGPALMSSSDPLPTDWSFSESPFSTVVQKVQDALPTSSPSRRGSSDEQTSLLPSRETVKENAFTMKDNIQSVMNPPLLGGLAAVTLGTVEPIRNVVFKGGAGGWVKPLTDSISKLGGLFTALQMFILGAHLCSKPSTKVSPVLLIVLFSYRFFIVPVLSISWIFLLLKYAPWVLNGDPVLAFVLCLCPVGPPALTLASIAQMSDIDEDAEGQIARIILVSYAVTPLISIAVSAAVWICSMKY</sequence>
<dbReference type="GO" id="GO:0016020">
    <property type="term" value="C:membrane"/>
    <property type="evidence" value="ECO:0007669"/>
    <property type="project" value="UniProtKB-SubCell"/>
</dbReference>
<accession>A0A1I9Q733</accession>
<evidence type="ECO:0000256" key="4">
    <source>
        <dbReference type="ARBA" id="ARBA00023136"/>
    </source>
</evidence>
<gene>
    <name evidence="7" type="primary">AEC1</name>
</gene>
<dbReference type="PANTHER" id="PTHR31794:SF4">
    <property type="entry name" value="AUXIN EFFLUX TRANSPORTER FAMILY PROTEIN (EUROFUNG)"/>
    <property type="match status" value="1"/>
</dbReference>
<proteinExistence type="evidence at transcript level"/>
<dbReference type="InterPro" id="IPR004776">
    <property type="entry name" value="Mem_transp_PIN-like"/>
</dbReference>
<keyword evidence="4 6" id="KW-0472">Membrane</keyword>
<feature type="region of interest" description="Disordered" evidence="5">
    <location>
        <begin position="199"/>
        <end position="218"/>
    </location>
</feature>
<dbReference type="Pfam" id="PF03547">
    <property type="entry name" value="Mem_trans"/>
    <property type="match status" value="1"/>
</dbReference>
<evidence type="ECO:0000256" key="1">
    <source>
        <dbReference type="ARBA" id="ARBA00004141"/>
    </source>
</evidence>
<feature type="transmembrane region" description="Helical" evidence="6">
    <location>
        <begin position="308"/>
        <end position="332"/>
    </location>
</feature>
<dbReference type="GO" id="GO:0005783">
    <property type="term" value="C:endoplasmic reticulum"/>
    <property type="evidence" value="ECO:0007669"/>
    <property type="project" value="TreeGrafter"/>
</dbReference>
<name>A0A1I9Q733_PHARH</name>
<evidence type="ECO:0000256" key="3">
    <source>
        <dbReference type="ARBA" id="ARBA00022989"/>
    </source>
</evidence>